<reference evidence="1 2" key="1">
    <citation type="submission" date="2012-10" db="EMBL/GenBank/DDBJ databases">
        <authorList>
            <person name="Harkins D.M."/>
            <person name="Durkin A.S."/>
            <person name="Brinkac L.M."/>
            <person name="Haft D.H."/>
            <person name="Selengut J.D."/>
            <person name="Sanka R."/>
            <person name="DePew J."/>
            <person name="Purushe J."/>
            <person name="Chanthongthip A."/>
            <person name="Lattana O."/>
            <person name="Phetsouvanh R."/>
            <person name="Newton P.N."/>
            <person name="Vinetz J.M."/>
            <person name="Sutton G.G."/>
            <person name="Nierman W.C."/>
            <person name="Fouts D.E."/>
        </authorList>
    </citation>
    <scope>NUCLEOTIDE SEQUENCE [LARGE SCALE GENOMIC DNA]</scope>
    <source>
        <strain evidence="1 2">UI 12758</strain>
    </source>
</reference>
<dbReference type="RefSeq" id="WP_002124651.1">
    <property type="nucleotide sequence ID" value="NZ_AHNR02000068.1"/>
</dbReference>
<organism evidence="1 2">
    <name type="scientific">Leptospira interrogans str. UI 12758</name>
    <dbReference type="NCBI Taxonomy" id="1049938"/>
    <lineage>
        <taxon>Bacteria</taxon>
        <taxon>Pseudomonadati</taxon>
        <taxon>Spirochaetota</taxon>
        <taxon>Spirochaetia</taxon>
        <taxon>Leptospirales</taxon>
        <taxon>Leptospiraceae</taxon>
        <taxon>Leptospira</taxon>
    </lineage>
</organism>
<accession>A0A0E2DBJ6</accession>
<sequence>MMTKKWIWLILIGLLLQCNGIFENKNRNVINDLLLFLRPEAFTYSSEGNPGKTIETKEVETNFLYQLNPELVARMGAFFTIDASDPPRATVFSHVAGITLAPNLRPANFQSVDFTIFMLDSVGGNVYFSVGANKIYYKSNTDFIGASKISLEANGRIALLKSDTINLCWNFDGQTSQRLNGCQNIVSTPGAQEVVSFGPSAFLVYGPNLGFRRLGIDGTITAISSPVAITDLRSVWADETLVLVVDQNGNRVIGWDPRDQKIIFNRTEQKIVTDLTNLNPTLIAAAPLPDGMGLAVLLENSDTLLFVNRNFQIIGGLTSPSGAYPLRRINPIQGISVNLLGGTIGVWSSRGVNVSAFDRNANYDFTYLVPDSLTTLPQILNDPSVENALQADPRTDLLDVPAVRNALTNLRSQL</sequence>
<gene>
    <name evidence="1" type="ORF">LEP1GSC105_1810</name>
</gene>
<evidence type="ECO:0000313" key="2">
    <source>
        <dbReference type="Proteomes" id="UP000001340"/>
    </source>
</evidence>
<proteinExistence type="predicted"/>
<evidence type="ECO:0000313" key="1">
    <source>
        <dbReference type="EMBL" id="EKR53014.1"/>
    </source>
</evidence>
<name>A0A0E2DBJ6_LEPIR</name>
<dbReference type="Proteomes" id="UP000001340">
    <property type="component" value="Unassembled WGS sequence"/>
</dbReference>
<dbReference type="AlphaFoldDB" id="A0A0E2DBJ6"/>
<dbReference type="EMBL" id="AHNR02000068">
    <property type="protein sequence ID" value="EKR53014.1"/>
    <property type="molecule type" value="Genomic_DNA"/>
</dbReference>
<protein>
    <submittedName>
        <fullName evidence="1">Uncharacterized protein</fullName>
    </submittedName>
</protein>
<dbReference type="NCBIfam" id="NF047521">
    <property type="entry name" value="LIC_11904_fam"/>
    <property type="match status" value="1"/>
</dbReference>
<comment type="caution">
    <text evidence="1">The sequence shown here is derived from an EMBL/GenBank/DDBJ whole genome shotgun (WGS) entry which is preliminary data.</text>
</comment>